<dbReference type="InterPro" id="IPR020966">
    <property type="entry name" value="ALMT"/>
</dbReference>
<comment type="caution">
    <text evidence="10">The sequence shown here is derived from an EMBL/GenBank/DDBJ whole genome shotgun (WGS) entry which is preliminary data.</text>
</comment>
<evidence type="ECO:0000256" key="2">
    <source>
        <dbReference type="ARBA" id="ARBA00007079"/>
    </source>
</evidence>
<evidence type="ECO:0000313" key="11">
    <source>
        <dbReference type="Proteomes" id="UP000607653"/>
    </source>
</evidence>
<dbReference type="GO" id="GO:0015743">
    <property type="term" value="P:malate transport"/>
    <property type="evidence" value="ECO:0007669"/>
    <property type="project" value="InterPro"/>
</dbReference>
<feature type="transmembrane region" description="Helical" evidence="9">
    <location>
        <begin position="32"/>
        <end position="50"/>
    </location>
</feature>
<evidence type="ECO:0000256" key="5">
    <source>
        <dbReference type="ARBA" id="ARBA00022989"/>
    </source>
</evidence>
<dbReference type="PANTHER" id="PTHR31086">
    <property type="entry name" value="ALUMINUM-ACTIVATED MALATE TRANSPORTER 10"/>
    <property type="match status" value="1"/>
</dbReference>
<evidence type="ECO:0000256" key="7">
    <source>
        <dbReference type="ARBA" id="ARBA00023136"/>
    </source>
</evidence>
<evidence type="ECO:0000313" key="10">
    <source>
        <dbReference type="EMBL" id="DAD32043.1"/>
    </source>
</evidence>
<dbReference type="EMBL" id="DUZY01000003">
    <property type="protein sequence ID" value="DAD32043.1"/>
    <property type="molecule type" value="Genomic_DNA"/>
</dbReference>
<dbReference type="GO" id="GO:0034220">
    <property type="term" value="P:monoatomic ion transmembrane transport"/>
    <property type="evidence" value="ECO:0007669"/>
    <property type="project" value="UniProtKB-KW"/>
</dbReference>
<keyword evidence="7 9" id="KW-0472">Membrane</keyword>
<sequence length="154" mass="17517">MHLGNVVTKMRRLPGLVWKKIWTVGREDPRRIIHSLKVGFTLTLVSLLYLMEPLFQGIGQNAIWAVMAVVVVLEFTIAIFIAFAVFLIGTTFISICLILQKEILILEFCLEKIYSDFHLFNAGSLSELLTFTPSHNLSKLGEEFELVQVLQLHT</sequence>
<reference evidence="10 11" key="1">
    <citation type="journal article" date="2020" name="Mol. Biol. Evol.">
        <title>Distinct Expression and Methylation Patterns for Genes with Different Fates following a Single Whole-Genome Duplication in Flowering Plants.</title>
        <authorList>
            <person name="Shi T."/>
            <person name="Rahmani R.S."/>
            <person name="Gugger P.F."/>
            <person name="Wang M."/>
            <person name="Li H."/>
            <person name="Zhang Y."/>
            <person name="Li Z."/>
            <person name="Wang Q."/>
            <person name="Van de Peer Y."/>
            <person name="Marchal K."/>
            <person name="Chen J."/>
        </authorList>
    </citation>
    <scope>NUCLEOTIDE SEQUENCE [LARGE SCALE GENOMIC DNA]</scope>
    <source>
        <tissue evidence="10">Leaf</tissue>
    </source>
</reference>
<keyword evidence="5 9" id="KW-1133">Transmembrane helix</keyword>
<evidence type="ECO:0000256" key="6">
    <source>
        <dbReference type="ARBA" id="ARBA00023065"/>
    </source>
</evidence>
<evidence type="ECO:0000256" key="3">
    <source>
        <dbReference type="ARBA" id="ARBA00022448"/>
    </source>
</evidence>
<evidence type="ECO:0000256" key="8">
    <source>
        <dbReference type="ARBA" id="ARBA00023303"/>
    </source>
</evidence>
<keyword evidence="11" id="KW-1185">Reference proteome</keyword>
<dbReference type="Pfam" id="PF11744">
    <property type="entry name" value="ALMT"/>
    <property type="match status" value="1"/>
</dbReference>
<keyword evidence="4 9" id="KW-0812">Transmembrane</keyword>
<comment type="similarity">
    <text evidence="2">Belongs to the aromatic acid exporter (TC 2.A.85) family.</text>
</comment>
<protein>
    <submittedName>
        <fullName evidence="10">Uncharacterized protein</fullName>
    </submittedName>
</protein>
<dbReference type="Proteomes" id="UP000607653">
    <property type="component" value="Unassembled WGS sequence"/>
</dbReference>
<evidence type="ECO:0000256" key="9">
    <source>
        <dbReference type="SAM" id="Phobius"/>
    </source>
</evidence>
<gene>
    <name evidence="10" type="ORF">HUJ06_010894</name>
</gene>
<proteinExistence type="inferred from homology"/>
<name>A0A822YIU3_NELNU</name>
<organism evidence="10 11">
    <name type="scientific">Nelumbo nucifera</name>
    <name type="common">Sacred lotus</name>
    <dbReference type="NCBI Taxonomy" id="4432"/>
    <lineage>
        <taxon>Eukaryota</taxon>
        <taxon>Viridiplantae</taxon>
        <taxon>Streptophyta</taxon>
        <taxon>Embryophyta</taxon>
        <taxon>Tracheophyta</taxon>
        <taxon>Spermatophyta</taxon>
        <taxon>Magnoliopsida</taxon>
        <taxon>Proteales</taxon>
        <taxon>Nelumbonaceae</taxon>
        <taxon>Nelumbo</taxon>
    </lineage>
</organism>
<accession>A0A822YIU3</accession>
<comment type="subcellular location">
    <subcellularLocation>
        <location evidence="1">Membrane</location>
        <topology evidence="1">Multi-pass membrane protein</topology>
    </subcellularLocation>
</comment>
<evidence type="ECO:0000256" key="1">
    <source>
        <dbReference type="ARBA" id="ARBA00004141"/>
    </source>
</evidence>
<keyword evidence="3" id="KW-0813">Transport</keyword>
<evidence type="ECO:0000256" key="4">
    <source>
        <dbReference type="ARBA" id="ARBA00022692"/>
    </source>
</evidence>
<keyword evidence="8" id="KW-0407">Ion channel</keyword>
<dbReference type="GO" id="GO:0016020">
    <property type="term" value="C:membrane"/>
    <property type="evidence" value="ECO:0007669"/>
    <property type="project" value="UniProtKB-SubCell"/>
</dbReference>
<dbReference type="AlphaFoldDB" id="A0A822YIU3"/>
<feature type="transmembrane region" description="Helical" evidence="9">
    <location>
        <begin position="62"/>
        <end position="88"/>
    </location>
</feature>
<keyword evidence="6" id="KW-0406">Ion transport</keyword>